<keyword evidence="1" id="KW-0813">Transport</keyword>
<organism evidence="6 7">
    <name type="scientific">Ascidiaceihabitans donghaensis</name>
    <dbReference type="NCBI Taxonomy" id="1510460"/>
    <lineage>
        <taxon>Bacteria</taxon>
        <taxon>Pseudomonadati</taxon>
        <taxon>Pseudomonadota</taxon>
        <taxon>Alphaproteobacteria</taxon>
        <taxon>Rhodobacterales</taxon>
        <taxon>Paracoccaceae</taxon>
        <taxon>Ascidiaceihabitans</taxon>
    </lineage>
</organism>
<dbReference type="AlphaFoldDB" id="A0A2R8B8Y8"/>
<evidence type="ECO:0000313" key="6">
    <source>
        <dbReference type="EMBL" id="SPH19479.1"/>
    </source>
</evidence>
<evidence type="ECO:0000256" key="3">
    <source>
        <dbReference type="ARBA" id="ARBA00022764"/>
    </source>
</evidence>
<dbReference type="Pfam" id="PF03968">
    <property type="entry name" value="LptD_N"/>
    <property type="match status" value="1"/>
</dbReference>
<dbReference type="GO" id="GO:0001530">
    <property type="term" value="F:lipopolysaccharide binding"/>
    <property type="evidence" value="ECO:0007669"/>
    <property type="project" value="InterPro"/>
</dbReference>
<sequence length="169" mass="17425">MIAVTLLRAFAFTIALTAIAPNVQPAFAQGTNVAFGTIRQDTSQPVEVTADNLSVDQASGTAVFVGNVLIGQGEMRLSAARVKVVYKAQNEGIASLEATGGVTLVSGQDAAEAERADYNIDSGTIVMTGSVLMTQGASALTAERMSVDLKDGTAKMSGRVKTILNTGNN</sequence>
<evidence type="ECO:0000259" key="5">
    <source>
        <dbReference type="Pfam" id="PF03968"/>
    </source>
</evidence>
<dbReference type="OrthoDB" id="9811926at2"/>
<protein>
    <submittedName>
        <fullName evidence="6">Lipopolysaccharide export system protein LptA</fullName>
    </submittedName>
</protein>
<dbReference type="PANTHER" id="PTHR36504">
    <property type="entry name" value="LIPOPOLYSACCHARIDE EXPORT SYSTEM PROTEIN LPTA"/>
    <property type="match status" value="1"/>
</dbReference>
<keyword evidence="3" id="KW-0574">Periplasm</keyword>
<dbReference type="InterPro" id="IPR052037">
    <property type="entry name" value="LPS_export_LptA"/>
</dbReference>
<dbReference type="PANTHER" id="PTHR36504:SF1">
    <property type="entry name" value="LIPOPOLYSACCHARIDE EXPORT SYSTEM PROTEIN LPTA"/>
    <property type="match status" value="1"/>
</dbReference>
<reference evidence="6 7" key="1">
    <citation type="submission" date="2018-03" db="EMBL/GenBank/DDBJ databases">
        <authorList>
            <person name="Keele B.F."/>
        </authorList>
    </citation>
    <scope>NUCLEOTIDE SEQUENCE [LARGE SCALE GENOMIC DNA]</scope>
    <source>
        <strain evidence="6 7">CECT 8599</strain>
    </source>
</reference>
<gene>
    <name evidence="6" type="primary">lptA</name>
    <name evidence="6" type="ORF">ASD8599_00204</name>
</gene>
<dbReference type="Gene3D" id="2.60.450.10">
    <property type="entry name" value="Lipopolysaccharide (LPS) transport protein A like domain"/>
    <property type="match status" value="1"/>
</dbReference>
<evidence type="ECO:0000256" key="2">
    <source>
        <dbReference type="ARBA" id="ARBA00022729"/>
    </source>
</evidence>
<dbReference type="InterPro" id="IPR005653">
    <property type="entry name" value="OstA-like_N"/>
</dbReference>
<dbReference type="NCBIfam" id="TIGR03002">
    <property type="entry name" value="outer_YhbN_LptA"/>
    <property type="match status" value="1"/>
</dbReference>
<dbReference type="RefSeq" id="WP_108826814.1">
    <property type="nucleotide sequence ID" value="NZ_OMOR01000001.1"/>
</dbReference>
<dbReference type="InterPro" id="IPR014340">
    <property type="entry name" value="LptA"/>
</dbReference>
<dbReference type="GO" id="GO:0030288">
    <property type="term" value="C:outer membrane-bounded periplasmic space"/>
    <property type="evidence" value="ECO:0007669"/>
    <property type="project" value="TreeGrafter"/>
</dbReference>
<evidence type="ECO:0000313" key="7">
    <source>
        <dbReference type="Proteomes" id="UP000244880"/>
    </source>
</evidence>
<dbReference type="EMBL" id="OMOR01000001">
    <property type="protein sequence ID" value="SPH19479.1"/>
    <property type="molecule type" value="Genomic_DNA"/>
</dbReference>
<dbReference type="GO" id="GO:0009279">
    <property type="term" value="C:cell outer membrane"/>
    <property type="evidence" value="ECO:0007669"/>
    <property type="project" value="TreeGrafter"/>
</dbReference>
<feature type="signal peptide" evidence="4">
    <location>
        <begin position="1"/>
        <end position="28"/>
    </location>
</feature>
<keyword evidence="7" id="KW-1185">Reference proteome</keyword>
<evidence type="ECO:0000256" key="4">
    <source>
        <dbReference type="SAM" id="SignalP"/>
    </source>
</evidence>
<dbReference type="GO" id="GO:0017089">
    <property type="term" value="F:glycolipid transfer activity"/>
    <property type="evidence" value="ECO:0007669"/>
    <property type="project" value="TreeGrafter"/>
</dbReference>
<dbReference type="Proteomes" id="UP000244880">
    <property type="component" value="Unassembled WGS sequence"/>
</dbReference>
<dbReference type="GO" id="GO:0015920">
    <property type="term" value="P:lipopolysaccharide transport"/>
    <property type="evidence" value="ECO:0007669"/>
    <property type="project" value="InterPro"/>
</dbReference>
<evidence type="ECO:0000256" key="1">
    <source>
        <dbReference type="ARBA" id="ARBA00022448"/>
    </source>
</evidence>
<feature type="domain" description="Organic solvent tolerance-like N-terminal" evidence="5">
    <location>
        <begin position="47"/>
        <end position="152"/>
    </location>
</feature>
<accession>A0A2R8B8Y8</accession>
<name>A0A2R8B8Y8_9RHOB</name>
<keyword evidence="2 4" id="KW-0732">Signal</keyword>
<feature type="chain" id="PRO_5015354582" evidence="4">
    <location>
        <begin position="29"/>
        <end position="169"/>
    </location>
</feature>
<proteinExistence type="predicted"/>